<dbReference type="Proteomes" id="UP000499080">
    <property type="component" value="Unassembled WGS sequence"/>
</dbReference>
<dbReference type="EMBL" id="BGPR01000051">
    <property type="protein sequence ID" value="GBL87126.1"/>
    <property type="molecule type" value="Genomic_DNA"/>
</dbReference>
<proteinExistence type="predicted"/>
<dbReference type="AlphaFoldDB" id="A0A4Y2B755"/>
<accession>A0A4Y2B755</accession>
<protein>
    <submittedName>
        <fullName evidence="1">Uncharacterized protein</fullName>
    </submittedName>
</protein>
<comment type="caution">
    <text evidence="1">The sequence shown here is derived from an EMBL/GenBank/DDBJ whole genome shotgun (WGS) entry which is preliminary data.</text>
</comment>
<evidence type="ECO:0000313" key="2">
    <source>
        <dbReference type="Proteomes" id="UP000499080"/>
    </source>
</evidence>
<evidence type="ECO:0000313" key="1">
    <source>
        <dbReference type="EMBL" id="GBL87126.1"/>
    </source>
</evidence>
<gene>
    <name evidence="1" type="ORF">AVEN_218809_1</name>
</gene>
<keyword evidence="2" id="KW-1185">Reference proteome</keyword>
<reference evidence="1 2" key="1">
    <citation type="journal article" date="2019" name="Sci. Rep.">
        <title>Orb-weaving spider Araneus ventricosus genome elucidates the spidroin gene catalogue.</title>
        <authorList>
            <person name="Kono N."/>
            <person name="Nakamura H."/>
            <person name="Ohtoshi R."/>
            <person name="Moran D.A.P."/>
            <person name="Shinohara A."/>
            <person name="Yoshida Y."/>
            <person name="Fujiwara M."/>
            <person name="Mori M."/>
            <person name="Tomita M."/>
            <person name="Arakawa K."/>
        </authorList>
    </citation>
    <scope>NUCLEOTIDE SEQUENCE [LARGE SCALE GENOMIC DNA]</scope>
</reference>
<sequence length="79" mass="9333">MIVVSGERFYRLSSCILERFQLYSLELNKWTLPGLQKHRTMAKCIASETEHRALSKIKKETVLHLPRIEWSDGQSEWNN</sequence>
<organism evidence="1 2">
    <name type="scientific">Araneus ventricosus</name>
    <name type="common">Orbweaver spider</name>
    <name type="synonym">Epeira ventricosa</name>
    <dbReference type="NCBI Taxonomy" id="182803"/>
    <lineage>
        <taxon>Eukaryota</taxon>
        <taxon>Metazoa</taxon>
        <taxon>Ecdysozoa</taxon>
        <taxon>Arthropoda</taxon>
        <taxon>Chelicerata</taxon>
        <taxon>Arachnida</taxon>
        <taxon>Araneae</taxon>
        <taxon>Araneomorphae</taxon>
        <taxon>Entelegynae</taxon>
        <taxon>Araneoidea</taxon>
        <taxon>Araneidae</taxon>
        <taxon>Araneus</taxon>
    </lineage>
</organism>
<name>A0A4Y2B755_ARAVE</name>